<evidence type="ECO:0000313" key="2">
    <source>
        <dbReference type="EMBL" id="QWV18667.1"/>
    </source>
</evidence>
<organism evidence="3 4">
    <name type="scientific">Stutzerimonas zhaodongensis</name>
    <dbReference type="NCBI Taxonomy" id="1176257"/>
    <lineage>
        <taxon>Bacteria</taxon>
        <taxon>Pseudomonadati</taxon>
        <taxon>Pseudomonadota</taxon>
        <taxon>Gammaproteobacteria</taxon>
        <taxon>Pseudomonadales</taxon>
        <taxon>Pseudomonadaceae</taxon>
        <taxon>Stutzerimonas</taxon>
    </lineage>
</organism>
<sequence>MPIPTATDDSSVPEPRPLPDGALLVAGLGCRKGCSRVELEALLHRALRDQGLTIAALDCLASSEIKANEPGLHALAAHLRLPLALLSATQLAPYDAAVSEHSLRSKALTGSAGLAEASALAQAEIMGNQKTRLLCRKLRSANATCALAITRLP</sequence>
<dbReference type="InterPro" id="IPR052553">
    <property type="entry name" value="CbiG_hydrolase"/>
</dbReference>
<dbReference type="InterPro" id="IPR036518">
    <property type="entry name" value="CobE/GbiG_C_sf"/>
</dbReference>
<reference evidence="2 5" key="2">
    <citation type="submission" date="2021-06" db="EMBL/GenBank/DDBJ databases">
        <title>Microbial metabolic specificity influences pelagic lipid remineralization.</title>
        <authorList>
            <person name="Behrendt L."/>
            <person name="Hunter J.E."/>
            <person name="Alcolombri U."/>
            <person name="Smriga S."/>
            <person name="Mincer T."/>
            <person name="Lowenstein D.P."/>
            <person name="Peaudecerf F.J."/>
            <person name="Fernandez V.I."/>
            <person name="Fredricks H."/>
            <person name="Almblad H."/>
            <person name="Harrison J.J."/>
            <person name="Stocker R."/>
            <person name="Van Mooy B.A.S."/>
        </authorList>
    </citation>
    <scope>NUCLEOTIDE SEQUENCE [LARGE SCALE GENOMIC DNA]</scope>
    <source>
        <strain evidence="2 5">A252</strain>
    </source>
</reference>
<dbReference type="Gene3D" id="3.30.420.180">
    <property type="entry name" value="CobE/GbiG C-terminal domain"/>
    <property type="match status" value="1"/>
</dbReference>
<dbReference type="PANTHER" id="PTHR37477">
    <property type="entry name" value="COBALT-PRECORRIN-5A HYDROLASE"/>
    <property type="match status" value="1"/>
</dbReference>
<evidence type="ECO:0000313" key="5">
    <source>
        <dbReference type="Proteomes" id="UP000683436"/>
    </source>
</evidence>
<dbReference type="EMBL" id="CP076683">
    <property type="protein sequence ID" value="QWV18667.1"/>
    <property type="molecule type" value="Genomic_DNA"/>
</dbReference>
<keyword evidence="5" id="KW-1185">Reference proteome</keyword>
<evidence type="ECO:0000313" key="3">
    <source>
        <dbReference type="EMBL" id="RBA56967.1"/>
    </source>
</evidence>
<gene>
    <name evidence="3" type="ORF">DQ403_13765</name>
    <name evidence="2" type="ORF">KQ248_08470</name>
</gene>
<dbReference type="InterPro" id="IPR002750">
    <property type="entry name" value="CobE/GbiG_C"/>
</dbReference>
<dbReference type="Proteomes" id="UP000252554">
    <property type="component" value="Unassembled WGS sequence"/>
</dbReference>
<dbReference type="SUPFAM" id="SSF159664">
    <property type="entry name" value="CobE/GbiG C-terminal domain-like"/>
    <property type="match status" value="1"/>
</dbReference>
<evidence type="ECO:0000313" key="4">
    <source>
        <dbReference type="Proteomes" id="UP000252554"/>
    </source>
</evidence>
<dbReference type="AlphaFoldDB" id="A0A365PTK3"/>
<dbReference type="RefSeq" id="WP_128120752.1">
    <property type="nucleotide sequence ID" value="NZ_CP076683.1"/>
</dbReference>
<reference evidence="3 4" key="1">
    <citation type="submission" date="2018-06" db="EMBL/GenBank/DDBJ databases">
        <title>Whole genome sequencing of four bacterial strains from South Shetland trench revealing bio-synthetic gene clusters.</title>
        <authorList>
            <person name="Abdel-Mageed W.M."/>
            <person name="Lehri B."/>
            <person name="Jarmusch S.A."/>
            <person name="Miranda K."/>
            <person name="Goodfellow M."/>
            <person name="Jaspars M."/>
            <person name="Karlyshev A.V."/>
        </authorList>
    </citation>
    <scope>NUCLEOTIDE SEQUENCE [LARGE SCALE GENOMIC DNA]</scope>
    <source>
        <strain evidence="3 4">SST2</strain>
    </source>
</reference>
<proteinExistence type="predicted"/>
<dbReference type="GO" id="GO:0009236">
    <property type="term" value="P:cobalamin biosynthetic process"/>
    <property type="evidence" value="ECO:0007669"/>
    <property type="project" value="InterPro"/>
</dbReference>
<feature type="domain" description="CobE/GbiG C-terminal" evidence="1">
    <location>
        <begin position="24"/>
        <end position="148"/>
    </location>
</feature>
<accession>A0A365PTK3</accession>
<dbReference type="PANTHER" id="PTHR37477:SF1">
    <property type="entry name" value="COBALT-PRECORRIN-5A HYDROLASE"/>
    <property type="match status" value="1"/>
</dbReference>
<dbReference type="Pfam" id="PF01890">
    <property type="entry name" value="CbiG_C"/>
    <property type="match status" value="1"/>
</dbReference>
<name>A0A365PTK3_9GAMM</name>
<dbReference type="EMBL" id="QNTV01000009">
    <property type="protein sequence ID" value="RBA56967.1"/>
    <property type="molecule type" value="Genomic_DNA"/>
</dbReference>
<evidence type="ECO:0000259" key="1">
    <source>
        <dbReference type="Pfam" id="PF01890"/>
    </source>
</evidence>
<protein>
    <submittedName>
        <fullName evidence="2 3">Cobalamin biosynthesis protein</fullName>
    </submittedName>
</protein>
<dbReference type="Proteomes" id="UP000683436">
    <property type="component" value="Chromosome"/>
</dbReference>